<evidence type="ECO:0000313" key="2">
    <source>
        <dbReference type="EMBL" id="MCP2160500.1"/>
    </source>
</evidence>
<dbReference type="Gene3D" id="3.10.450.50">
    <property type="match status" value="1"/>
</dbReference>
<evidence type="ECO:0000313" key="3">
    <source>
        <dbReference type="Proteomes" id="UP001205740"/>
    </source>
</evidence>
<dbReference type="RefSeq" id="WP_253654089.1">
    <property type="nucleotide sequence ID" value="NZ_BAAAOE010000003.1"/>
</dbReference>
<protein>
    <submittedName>
        <fullName evidence="2">SnoaL-like domain-containing protein</fullName>
    </submittedName>
</protein>
<dbReference type="CDD" id="cd00531">
    <property type="entry name" value="NTF2_like"/>
    <property type="match status" value="1"/>
</dbReference>
<proteinExistence type="predicted"/>
<organism evidence="2 3">
    <name type="scientific">Williamsia serinedens</name>
    <dbReference type="NCBI Taxonomy" id="391736"/>
    <lineage>
        <taxon>Bacteria</taxon>
        <taxon>Bacillati</taxon>
        <taxon>Actinomycetota</taxon>
        <taxon>Actinomycetes</taxon>
        <taxon>Mycobacteriales</taxon>
        <taxon>Nocardiaceae</taxon>
        <taxon>Williamsia</taxon>
    </lineage>
</organism>
<evidence type="ECO:0000259" key="1">
    <source>
        <dbReference type="Pfam" id="PF13577"/>
    </source>
</evidence>
<dbReference type="InterPro" id="IPR037401">
    <property type="entry name" value="SnoaL-like"/>
</dbReference>
<sequence length="137" mass="15694">MLSVQEISDRLELQQLLTDYATAVDRRQFDDLHDLFTVDAHIDYSAVGGAVGTPAEIVPWLRENLALFSAYYHLNANIDLQLDGDEATGTVMCFNPMVFAGEEGTVLTVGVWYHDSYRRIDGRWRITRRVEEKCFLY</sequence>
<dbReference type="SUPFAM" id="SSF54427">
    <property type="entry name" value="NTF2-like"/>
    <property type="match status" value="1"/>
</dbReference>
<accession>A0ABT1GZS9</accession>
<dbReference type="Pfam" id="PF13577">
    <property type="entry name" value="SnoaL_4"/>
    <property type="match status" value="1"/>
</dbReference>
<name>A0ABT1GZS9_9NOCA</name>
<feature type="domain" description="SnoaL-like" evidence="1">
    <location>
        <begin position="5"/>
        <end position="129"/>
    </location>
</feature>
<dbReference type="InterPro" id="IPR032710">
    <property type="entry name" value="NTF2-like_dom_sf"/>
</dbReference>
<comment type="caution">
    <text evidence="2">The sequence shown here is derived from an EMBL/GenBank/DDBJ whole genome shotgun (WGS) entry which is preliminary data.</text>
</comment>
<reference evidence="2 3" key="1">
    <citation type="submission" date="2022-06" db="EMBL/GenBank/DDBJ databases">
        <title>Genomic Encyclopedia of Archaeal and Bacterial Type Strains, Phase II (KMG-II): from individual species to whole genera.</title>
        <authorList>
            <person name="Goeker M."/>
        </authorList>
    </citation>
    <scope>NUCLEOTIDE SEQUENCE [LARGE SCALE GENOMIC DNA]</scope>
    <source>
        <strain evidence="2 3">DSM 45037</strain>
    </source>
</reference>
<keyword evidence="3" id="KW-1185">Reference proteome</keyword>
<dbReference type="Proteomes" id="UP001205740">
    <property type="component" value="Unassembled WGS sequence"/>
</dbReference>
<dbReference type="EMBL" id="JAMTCG010000003">
    <property type="protein sequence ID" value="MCP2160500.1"/>
    <property type="molecule type" value="Genomic_DNA"/>
</dbReference>
<gene>
    <name evidence="2" type="ORF">LX12_001687</name>
</gene>